<reference evidence="5" key="1">
    <citation type="submission" date="2025-08" db="UniProtKB">
        <authorList>
            <consortium name="Ensembl"/>
        </authorList>
    </citation>
    <scope>IDENTIFICATION</scope>
</reference>
<dbReference type="Pfam" id="PF00076">
    <property type="entry name" value="RRM_1"/>
    <property type="match status" value="1"/>
</dbReference>
<feature type="compositionally biased region" description="Basic residues" evidence="3">
    <location>
        <begin position="91"/>
        <end position="120"/>
    </location>
</feature>
<dbReference type="Gene3D" id="3.30.70.330">
    <property type="match status" value="1"/>
</dbReference>
<evidence type="ECO:0000313" key="6">
    <source>
        <dbReference type="Proteomes" id="UP000694416"/>
    </source>
</evidence>
<feature type="domain" description="RRM" evidence="4">
    <location>
        <begin position="1"/>
        <end position="64"/>
    </location>
</feature>
<reference evidence="5" key="2">
    <citation type="submission" date="2025-09" db="UniProtKB">
        <authorList>
            <consortium name="Ensembl"/>
        </authorList>
    </citation>
    <scope>IDENTIFICATION</scope>
</reference>
<dbReference type="InterPro" id="IPR035979">
    <property type="entry name" value="RBD_domain_sf"/>
</dbReference>
<protein>
    <recommendedName>
        <fullName evidence="4">RRM domain-containing protein</fullName>
    </recommendedName>
</protein>
<dbReference type="InterPro" id="IPR000504">
    <property type="entry name" value="RRM_dom"/>
</dbReference>
<dbReference type="SUPFAM" id="SSF54928">
    <property type="entry name" value="RNA-binding domain, RBD"/>
    <property type="match status" value="1"/>
</dbReference>
<keyword evidence="6" id="KW-1185">Reference proteome</keyword>
<evidence type="ECO:0000256" key="2">
    <source>
        <dbReference type="PROSITE-ProRule" id="PRU00176"/>
    </source>
</evidence>
<dbReference type="PANTHER" id="PTHR48034">
    <property type="entry name" value="TRANSFORMER-2 SEX-DETERMINING PROTEIN-RELATED"/>
    <property type="match status" value="1"/>
</dbReference>
<evidence type="ECO:0000259" key="4">
    <source>
        <dbReference type="PROSITE" id="PS50102"/>
    </source>
</evidence>
<dbReference type="Proteomes" id="UP000694416">
    <property type="component" value="Unplaced"/>
</dbReference>
<dbReference type="AlphaFoldDB" id="A0A8C9GRT9"/>
<dbReference type="Ensembl" id="ENSPTET00000008227.1">
    <property type="protein sequence ID" value="ENSPTEP00000005346.1"/>
    <property type="gene ID" value="ENSPTEG00000006192.1"/>
</dbReference>
<proteinExistence type="predicted"/>
<dbReference type="PROSITE" id="PS50102">
    <property type="entry name" value="RRM"/>
    <property type="match status" value="1"/>
</dbReference>
<sequence length="130" mass="15636">MVREKFKKYGAIKDVYLPIDYYTKEPKGFGFVEFYNPSDAEQALKEMNGLELDGNKIDVFVAQRGRSNPRDGYSPMRRTSRDYRVSSPKYRDRRRHDKYSRSSSRRSSRNRYEHKSKRSRRDNSSYNRSR</sequence>
<evidence type="ECO:0000313" key="5">
    <source>
        <dbReference type="Ensembl" id="ENSPTEP00000005346.1"/>
    </source>
</evidence>
<evidence type="ECO:0000256" key="3">
    <source>
        <dbReference type="SAM" id="MobiDB-lite"/>
    </source>
</evidence>
<name>A0A8C9GRT9_9PRIM</name>
<keyword evidence="1 2" id="KW-0694">RNA-binding</keyword>
<dbReference type="GO" id="GO:0003723">
    <property type="term" value="F:RNA binding"/>
    <property type="evidence" value="ECO:0007669"/>
    <property type="project" value="UniProtKB-UniRule"/>
</dbReference>
<dbReference type="SMART" id="SM00360">
    <property type="entry name" value="RRM"/>
    <property type="match status" value="1"/>
</dbReference>
<accession>A0A8C9GRT9</accession>
<dbReference type="InterPro" id="IPR050441">
    <property type="entry name" value="RBM"/>
</dbReference>
<feature type="region of interest" description="Disordered" evidence="3">
    <location>
        <begin position="61"/>
        <end position="130"/>
    </location>
</feature>
<dbReference type="InterPro" id="IPR012677">
    <property type="entry name" value="Nucleotide-bd_a/b_plait_sf"/>
</dbReference>
<organism evidence="5 6">
    <name type="scientific">Piliocolobus tephrosceles</name>
    <name type="common">Ugandan red Colobus</name>
    <dbReference type="NCBI Taxonomy" id="591936"/>
    <lineage>
        <taxon>Eukaryota</taxon>
        <taxon>Metazoa</taxon>
        <taxon>Chordata</taxon>
        <taxon>Craniata</taxon>
        <taxon>Vertebrata</taxon>
        <taxon>Euteleostomi</taxon>
        <taxon>Mammalia</taxon>
        <taxon>Eutheria</taxon>
        <taxon>Euarchontoglires</taxon>
        <taxon>Primates</taxon>
        <taxon>Haplorrhini</taxon>
        <taxon>Catarrhini</taxon>
        <taxon>Cercopithecidae</taxon>
        <taxon>Colobinae</taxon>
        <taxon>Piliocolobus</taxon>
    </lineage>
</organism>
<evidence type="ECO:0000256" key="1">
    <source>
        <dbReference type="ARBA" id="ARBA00022884"/>
    </source>
</evidence>